<dbReference type="InterPro" id="IPR019587">
    <property type="entry name" value="Polyketide_cyclase/dehydratase"/>
</dbReference>
<dbReference type="PANTHER" id="PTHR33789">
    <property type="entry name" value="LACHRYMATORY-FACTOR SYNTHASE"/>
    <property type="match status" value="1"/>
</dbReference>
<evidence type="ECO:0000313" key="2">
    <source>
        <dbReference type="RefSeq" id="XP_010249530.1"/>
    </source>
</evidence>
<dbReference type="FunCoup" id="A0A1U7ZM03">
    <property type="interactions" value="69"/>
</dbReference>
<dbReference type="AlphaFoldDB" id="A0A1U7ZM03"/>
<accession>A0A1U7ZM03</accession>
<gene>
    <name evidence="2" type="primary">LOC104592073</name>
</gene>
<keyword evidence="1" id="KW-1185">Reference proteome</keyword>
<dbReference type="InterPro" id="IPR023393">
    <property type="entry name" value="START-like_dom_sf"/>
</dbReference>
<dbReference type="RefSeq" id="XP_010249530.1">
    <property type="nucleotide sequence ID" value="XM_010251228.2"/>
</dbReference>
<reference evidence="2" key="1">
    <citation type="submission" date="2025-08" db="UniProtKB">
        <authorList>
            <consortium name="RefSeq"/>
        </authorList>
    </citation>
    <scope>IDENTIFICATION</scope>
</reference>
<dbReference type="Gene3D" id="3.30.530.20">
    <property type="match status" value="1"/>
</dbReference>
<dbReference type="KEGG" id="nnu:104592073"/>
<dbReference type="Pfam" id="PF10604">
    <property type="entry name" value="Polyketide_cyc2"/>
    <property type="match status" value="1"/>
</dbReference>
<proteinExistence type="predicted"/>
<name>A0A1U7ZM03_NELNU</name>
<evidence type="ECO:0000313" key="1">
    <source>
        <dbReference type="Proteomes" id="UP000189703"/>
    </source>
</evidence>
<dbReference type="eggNOG" id="ENOG502S1EM">
    <property type="taxonomic scope" value="Eukaryota"/>
</dbReference>
<dbReference type="OMA" id="GGCRIAW"/>
<dbReference type="OrthoDB" id="1928994at2759"/>
<dbReference type="PANTHER" id="PTHR33789:SF11">
    <property type="entry name" value="OS05G0202300 PROTEIN"/>
    <property type="match status" value="1"/>
</dbReference>
<sequence length="174" mass="19408">MADQAQAQLKWEGKASANLTGPTADQVWPLLEDFFSIHKWLPACDICERVEGVSGQPGCIRYTAGNSISSGTATGEETVSWAKEKLVAIDSKERWFSYEVTENNIGFNSYVATIKVFPLKDDVEDEGEHGCEIEWSFVTDPIEGWALESLLSYIHSSLQVMAKRMEEALQPKDK</sequence>
<dbReference type="InterPro" id="IPR053249">
    <property type="entry name" value="LFS"/>
</dbReference>
<protein>
    <submittedName>
        <fullName evidence="2">Lachrymatory-factor synthase-like</fullName>
    </submittedName>
</protein>
<dbReference type="FunFam" id="3.30.530.20:FF:000064">
    <property type="entry name" value="Lachrymatory-factor synthase"/>
    <property type="match status" value="1"/>
</dbReference>
<dbReference type="Proteomes" id="UP000189703">
    <property type="component" value="Unplaced"/>
</dbReference>
<dbReference type="CDD" id="cd07821">
    <property type="entry name" value="PYR_PYL_RCAR_like"/>
    <property type="match status" value="1"/>
</dbReference>
<dbReference type="GeneID" id="104592073"/>
<dbReference type="SUPFAM" id="SSF55961">
    <property type="entry name" value="Bet v1-like"/>
    <property type="match status" value="1"/>
</dbReference>
<organism evidence="1 2">
    <name type="scientific">Nelumbo nucifera</name>
    <name type="common">Sacred lotus</name>
    <dbReference type="NCBI Taxonomy" id="4432"/>
    <lineage>
        <taxon>Eukaryota</taxon>
        <taxon>Viridiplantae</taxon>
        <taxon>Streptophyta</taxon>
        <taxon>Embryophyta</taxon>
        <taxon>Tracheophyta</taxon>
        <taxon>Spermatophyta</taxon>
        <taxon>Magnoliopsida</taxon>
        <taxon>Proteales</taxon>
        <taxon>Nelumbonaceae</taxon>
        <taxon>Nelumbo</taxon>
    </lineage>
</organism>